<evidence type="ECO:0000313" key="3">
    <source>
        <dbReference type="Proteomes" id="UP001323405"/>
    </source>
</evidence>
<dbReference type="Pfam" id="PF20150">
    <property type="entry name" value="2EXR"/>
    <property type="match status" value="1"/>
</dbReference>
<evidence type="ECO:0000259" key="1">
    <source>
        <dbReference type="Pfam" id="PF20150"/>
    </source>
</evidence>
<comment type="caution">
    <text evidence="2">The sequence shown here is derived from an EMBL/GenBank/DDBJ whole genome shotgun (WGS) entry which is preliminary data.</text>
</comment>
<dbReference type="Proteomes" id="UP001323405">
    <property type="component" value="Unassembled WGS sequence"/>
</dbReference>
<reference evidence="2 3" key="1">
    <citation type="journal article" date="2023" name="bioRxiv">
        <title>High-quality genome assemblies of four members of thePodospora anserinaspecies complex.</title>
        <authorList>
            <person name="Ament-Velasquez S.L."/>
            <person name="Vogan A.A."/>
            <person name="Wallerman O."/>
            <person name="Hartmann F."/>
            <person name="Gautier V."/>
            <person name="Silar P."/>
            <person name="Giraud T."/>
            <person name="Johannesson H."/>
        </authorList>
    </citation>
    <scope>NUCLEOTIDE SEQUENCE [LARGE SCALE GENOMIC DNA]</scope>
    <source>
        <strain evidence="2 3">CBS 415.72m</strain>
    </source>
</reference>
<accession>A0ABR0GYU9</accession>
<organism evidence="2 3">
    <name type="scientific">Podospora pseudocomata</name>
    <dbReference type="NCBI Taxonomy" id="2093779"/>
    <lineage>
        <taxon>Eukaryota</taxon>
        <taxon>Fungi</taxon>
        <taxon>Dikarya</taxon>
        <taxon>Ascomycota</taxon>
        <taxon>Pezizomycotina</taxon>
        <taxon>Sordariomycetes</taxon>
        <taxon>Sordariomycetidae</taxon>
        <taxon>Sordariales</taxon>
        <taxon>Podosporaceae</taxon>
        <taxon>Podospora</taxon>
    </lineage>
</organism>
<sequence>MPSTEVALSFGRFWHLSGETRARAWDEFMSLEGSDKSRLVGVDIMDRNLLGKKERFNPESNTWAWATRDELRANVLKMLRRPGTNYHPRVGWHVRQPSVLYHVSREARAHACRRFHTSLLHNGEVELQNAAVRFNPEVDNLSQNFKFVVKPKSPSTLASGIPTLRRPLIHGWSPNPDNQAFHSILPVVFTAPTPRKYPYGDSLCLELCGTKIIWSLKTTGGCS</sequence>
<name>A0ABR0GYU9_9PEZI</name>
<dbReference type="InterPro" id="IPR045518">
    <property type="entry name" value="2EXR"/>
</dbReference>
<feature type="domain" description="2EXR" evidence="1">
    <location>
        <begin position="10"/>
        <end position="140"/>
    </location>
</feature>
<keyword evidence="3" id="KW-1185">Reference proteome</keyword>
<dbReference type="EMBL" id="JAFFHA010000001">
    <property type="protein sequence ID" value="KAK4660950.1"/>
    <property type="molecule type" value="Genomic_DNA"/>
</dbReference>
<evidence type="ECO:0000313" key="2">
    <source>
        <dbReference type="EMBL" id="KAK4660950.1"/>
    </source>
</evidence>
<dbReference type="RefSeq" id="XP_062749919.1">
    <property type="nucleotide sequence ID" value="XM_062883132.1"/>
</dbReference>
<gene>
    <name evidence="2" type="ORF">QC762_0024300</name>
</gene>
<protein>
    <recommendedName>
        <fullName evidence="1">2EXR domain-containing protein</fullName>
    </recommendedName>
</protein>
<proteinExistence type="predicted"/>
<dbReference type="GeneID" id="87902671"/>